<dbReference type="Pfam" id="PF18912">
    <property type="entry name" value="DZR_2"/>
    <property type="match status" value="1"/>
</dbReference>
<dbReference type="Pfam" id="PF00156">
    <property type="entry name" value="Pribosyltran"/>
    <property type="match status" value="1"/>
</dbReference>
<gene>
    <name evidence="4" type="ORF">C8D86_11821</name>
</gene>
<evidence type="ECO:0000313" key="4">
    <source>
        <dbReference type="EMBL" id="RDI41698.1"/>
    </source>
</evidence>
<feature type="domain" description="Phosphoribosyltransferase" evidence="2">
    <location>
        <begin position="160"/>
        <end position="251"/>
    </location>
</feature>
<comment type="similarity">
    <text evidence="1">Belongs to the ComF/GntX family.</text>
</comment>
<reference evidence="4 5" key="1">
    <citation type="submission" date="2018-07" db="EMBL/GenBank/DDBJ databases">
        <title>Genomic Encyclopedia of Type Strains, Phase IV (KMG-IV): sequencing the most valuable type-strain genomes for metagenomic binning, comparative biology and taxonomic classification.</title>
        <authorList>
            <person name="Goeker M."/>
        </authorList>
    </citation>
    <scope>NUCLEOTIDE SEQUENCE [LARGE SCALE GENOMIC DNA]</scope>
    <source>
        <strain evidence="4 5">DSM 16500</strain>
    </source>
</reference>
<dbReference type="InterPro" id="IPR051910">
    <property type="entry name" value="ComF/GntX_DNA_util-trans"/>
</dbReference>
<protein>
    <submittedName>
        <fullName evidence="4">ComF family protein</fullName>
    </submittedName>
</protein>
<keyword evidence="5" id="KW-1185">Reference proteome</keyword>
<evidence type="ECO:0000259" key="2">
    <source>
        <dbReference type="Pfam" id="PF00156"/>
    </source>
</evidence>
<comment type="caution">
    <text evidence="4">The sequence shown here is derived from an EMBL/GenBank/DDBJ whole genome shotgun (WGS) entry which is preliminary data.</text>
</comment>
<dbReference type="PANTHER" id="PTHR47505">
    <property type="entry name" value="DNA UTILIZATION PROTEIN YHGH"/>
    <property type="match status" value="1"/>
</dbReference>
<dbReference type="SUPFAM" id="SSF53271">
    <property type="entry name" value="PRTase-like"/>
    <property type="match status" value="1"/>
</dbReference>
<dbReference type="RefSeq" id="WP_114834868.1">
    <property type="nucleotide sequence ID" value="NZ_LR699114.1"/>
</dbReference>
<evidence type="ECO:0000259" key="3">
    <source>
        <dbReference type="Pfam" id="PF18912"/>
    </source>
</evidence>
<dbReference type="Gene3D" id="3.40.50.2020">
    <property type="match status" value="1"/>
</dbReference>
<dbReference type="InterPro" id="IPR000836">
    <property type="entry name" value="PRTase_dom"/>
</dbReference>
<dbReference type="CDD" id="cd06223">
    <property type="entry name" value="PRTases_typeI"/>
    <property type="match status" value="1"/>
</dbReference>
<evidence type="ECO:0000313" key="5">
    <source>
        <dbReference type="Proteomes" id="UP000254720"/>
    </source>
</evidence>
<sequence length="253" mass="28245">MFLEKLIAFYSTLRHQVGRLGLSLLPPVCILCGRLTRQTGNLCLACLQDLPILPYHCPRCAQFLPITPHALAEPVPTCGACLKLAPPFDQTFALFPYDPPITQLIIQLKFQHRLSHAKALGELLIQKIRHEWYSDAHLPDLIIPVPLHPRRLRERGFNQALEIAKPVARALSIPIDAHGTRRIKHTAPQSTLTGSERKQNVSHAFSICRDYTGLNLAVLDDVITTGHTLTALCKMLKAHGASRIDVWCCARRG</sequence>
<name>A0A370GD29_9COXI</name>
<dbReference type="OrthoDB" id="9793412at2"/>
<organism evidence="4 5">
    <name type="scientific">Aquicella lusitana</name>
    <dbReference type="NCBI Taxonomy" id="254246"/>
    <lineage>
        <taxon>Bacteria</taxon>
        <taxon>Pseudomonadati</taxon>
        <taxon>Pseudomonadota</taxon>
        <taxon>Gammaproteobacteria</taxon>
        <taxon>Legionellales</taxon>
        <taxon>Coxiellaceae</taxon>
        <taxon>Aquicella</taxon>
    </lineage>
</organism>
<dbReference type="Proteomes" id="UP000254720">
    <property type="component" value="Unassembled WGS sequence"/>
</dbReference>
<proteinExistence type="inferred from homology"/>
<feature type="domain" description="Double zinc ribbon" evidence="3">
    <location>
        <begin position="24"/>
        <end position="82"/>
    </location>
</feature>
<dbReference type="InterPro" id="IPR029057">
    <property type="entry name" value="PRTase-like"/>
</dbReference>
<dbReference type="AlphaFoldDB" id="A0A370GD29"/>
<dbReference type="EMBL" id="QQAX01000018">
    <property type="protein sequence ID" value="RDI41698.1"/>
    <property type="molecule type" value="Genomic_DNA"/>
</dbReference>
<evidence type="ECO:0000256" key="1">
    <source>
        <dbReference type="ARBA" id="ARBA00008007"/>
    </source>
</evidence>
<dbReference type="InterPro" id="IPR044005">
    <property type="entry name" value="DZR_2"/>
</dbReference>
<dbReference type="PANTHER" id="PTHR47505:SF1">
    <property type="entry name" value="DNA UTILIZATION PROTEIN YHGH"/>
    <property type="match status" value="1"/>
</dbReference>
<accession>A0A370GD29</accession>